<evidence type="ECO:0000313" key="6">
    <source>
        <dbReference type="EMBL" id="AZZ53407.1"/>
    </source>
</evidence>
<dbReference type="InterPro" id="IPR050204">
    <property type="entry name" value="AraC_XylS_family_regulators"/>
</dbReference>
<dbReference type="InterPro" id="IPR037923">
    <property type="entry name" value="HTH-like"/>
</dbReference>
<dbReference type="PANTHER" id="PTHR46796">
    <property type="entry name" value="HTH-TYPE TRANSCRIPTIONAL ACTIVATOR RHAS-RELATED"/>
    <property type="match status" value="1"/>
</dbReference>
<reference evidence="6 7" key="1">
    <citation type="submission" date="2018-03" db="EMBL/GenBank/DDBJ databases">
        <title>Bacteriophage NCPPB3778 and a type I-E CRISPR drive the evolution of the US Biological Select Agent, Rathayibacter toxicus.</title>
        <authorList>
            <person name="Davis E.W.II."/>
            <person name="Tabima J.F."/>
            <person name="Weisberg A.J."/>
            <person name="Dantas Lopes L."/>
            <person name="Wiseman M.S."/>
            <person name="Wiseman M.S."/>
            <person name="Pupko T."/>
            <person name="Belcher M.S."/>
            <person name="Sechler A.J."/>
            <person name="Tancos M.A."/>
            <person name="Schroeder B.K."/>
            <person name="Murray T.D."/>
            <person name="Luster D.G."/>
            <person name="Schneider W.L."/>
            <person name="Rogers E."/>
            <person name="Andreote F.D."/>
            <person name="Grunwald N.J."/>
            <person name="Putnam M.L."/>
            <person name="Chang J.H."/>
        </authorList>
    </citation>
    <scope>NUCLEOTIDE SEQUENCE [LARGE SCALE GENOMIC DNA]</scope>
    <source>
        <strain evidence="6 7">DSM 15932</strain>
    </source>
</reference>
<dbReference type="SMART" id="SM00342">
    <property type="entry name" value="HTH_ARAC"/>
    <property type="match status" value="1"/>
</dbReference>
<feature type="region of interest" description="Disordered" evidence="4">
    <location>
        <begin position="1"/>
        <end position="25"/>
    </location>
</feature>
<dbReference type="Proteomes" id="UP000285317">
    <property type="component" value="Chromosome"/>
</dbReference>
<evidence type="ECO:0000313" key="7">
    <source>
        <dbReference type="Proteomes" id="UP000285317"/>
    </source>
</evidence>
<keyword evidence="3" id="KW-0804">Transcription</keyword>
<dbReference type="GO" id="GO:0043565">
    <property type="term" value="F:sequence-specific DNA binding"/>
    <property type="evidence" value="ECO:0007669"/>
    <property type="project" value="InterPro"/>
</dbReference>
<name>A0A3Q9V0G1_9MICO</name>
<dbReference type="SUPFAM" id="SSF51215">
    <property type="entry name" value="Regulatory protein AraC"/>
    <property type="match status" value="1"/>
</dbReference>
<proteinExistence type="predicted"/>
<keyword evidence="1" id="KW-0805">Transcription regulation</keyword>
<dbReference type="Gene3D" id="1.10.10.60">
    <property type="entry name" value="Homeodomain-like"/>
    <property type="match status" value="1"/>
</dbReference>
<evidence type="ECO:0000256" key="2">
    <source>
        <dbReference type="ARBA" id="ARBA00023125"/>
    </source>
</evidence>
<gene>
    <name evidence="6" type="ORF">C1I64_16100</name>
</gene>
<dbReference type="PANTHER" id="PTHR46796:SF6">
    <property type="entry name" value="ARAC SUBFAMILY"/>
    <property type="match status" value="1"/>
</dbReference>
<feature type="compositionally biased region" description="Polar residues" evidence="4">
    <location>
        <begin position="1"/>
        <end position="10"/>
    </location>
</feature>
<dbReference type="KEGG" id="rfs:C1I64_16100"/>
<dbReference type="EMBL" id="CP028137">
    <property type="protein sequence ID" value="AZZ53407.1"/>
    <property type="molecule type" value="Genomic_DNA"/>
</dbReference>
<sequence>MKETLPSTDSPLRPSSPCRIDRQRFSGPGAEKAISEWMGVGEFHPRSREAFEAESERVVIDQVSAQRMTARANYFTSPDSSSLGFPRSNRIEIVALIEGECFISVGTQRYRLTRGSIAIAGGGEPVSSETYDVTECIFISIPVDQLSERFRASVPLYGLEVISPPRLMRLFQTLSHELASQDSISPDAFRAQLAQLTGLIEASLANRSHLAVGDLDRIKLSREHVEGYVRDHLAQRDLTVGTLAEVFHTSPRTIHRLFASDGPTLSEYIRTSRLTALAAEISAADNPDGFEVLAARCGLHEYVTAARLFRKEYGLTMRQFWKAYRLR</sequence>
<dbReference type="InterPro" id="IPR018060">
    <property type="entry name" value="HTH_AraC"/>
</dbReference>
<evidence type="ECO:0000256" key="1">
    <source>
        <dbReference type="ARBA" id="ARBA00023015"/>
    </source>
</evidence>
<dbReference type="Pfam" id="PF14525">
    <property type="entry name" value="AraC_binding_2"/>
    <property type="match status" value="1"/>
</dbReference>
<dbReference type="GO" id="GO:0003700">
    <property type="term" value="F:DNA-binding transcription factor activity"/>
    <property type="evidence" value="ECO:0007669"/>
    <property type="project" value="InterPro"/>
</dbReference>
<evidence type="ECO:0000259" key="5">
    <source>
        <dbReference type="PROSITE" id="PS01124"/>
    </source>
</evidence>
<evidence type="ECO:0000256" key="4">
    <source>
        <dbReference type="SAM" id="MobiDB-lite"/>
    </source>
</evidence>
<dbReference type="PROSITE" id="PS01124">
    <property type="entry name" value="HTH_ARAC_FAMILY_2"/>
    <property type="match status" value="1"/>
</dbReference>
<feature type="domain" description="HTH araC/xylS-type" evidence="5">
    <location>
        <begin position="223"/>
        <end position="323"/>
    </location>
</feature>
<evidence type="ECO:0000256" key="3">
    <source>
        <dbReference type="ARBA" id="ARBA00023163"/>
    </source>
</evidence>
<keyword evidence="2" id="KW-0238">DNA-binding</keyword>
<dbReference type="InterPro" id="IPR035418">
    <property type="entry name" value="AraC-bd_2"/>
</dbReference>
<dbReference type="AlphaFoldDB" id="A0A3Q9V0G1"/>
<organism evidence="6 7">
    <name type="scientific">Rathayibacter festucae DSM 15932</name>
    <dbReference type="NCBI Taxonomy" id="1328866"/>
    <lineage>
        <taxon>Bacteria</taxon>
        <taxon>Bacillati</taxon>
        <taxon>Actinomycetota</taxon>
        <taxon>Actinomycetes</taxon>
        <taxon>Micrococcales</taxon>
        <taxon>Microbacteriaceae</taxon>
        <taxon>Rathayibacter</taxon>
    </lineage>
</organism>
<accession>A0A3Q9V0G1</accession>
<protein>
    <recommendedName>
        <fullName evidence="5">HTH araC/xylS-type domain-containing protein</fullName>
    </recommendedName>
</protein>